<dbReference type="PANTHER" id="PTHR48081:SF25">
    <property type="entry name" value="PUTATIVE (AFU_ORTHOLOGUE AFUA_3G11560)-RELATED"/>
    <property type="match status" value="1"/>
</dbReference>
<dbReference type="InterPro" id="IPR029058">
    <property type="entry name" value="AB_hydrolase_fold"/>
</dbReference>
<sequence length="474" mass="52695">MLKLLLPQTPLILKTALFHTLYLSPTSSKWDLKTELTVKILRQMLGGEGKPQSITKQQRLTTKDPGVKGKVWISKVKFEVPGEDDVRQWLFKAIEEMKHGGELYAKPEAKPLEAEWTGYRDGVSDTEPEPPNLSEAEKYEKLMKEVKSDVTLLYFHGGAMYLLDPATYRHVTSRLAKMTGGKVFSVRYRLSPQNPFPAALLDALTAYLSLLYPPAGAPHAPIPAKSIVVAGDSAGGLLSASLLQTILQFHRTAPSGKTPTVKFHGREVEIPIPGALALSSPWLDVTRSLPSLTENAKYDYLPPPSTHSAHTAYPACEVWPVSPPRADLYCEGSALTHPLVSPLAAKDWRNAPPILFALGEEMLADEDKVIAQRIARQGGKVVWLQYEAMPHCFSLMIEGLEVSRMYWVEFADFCKRIVEMPGKVRTEGCIVTAKSLVKRRVDVEKLSDLTDEIVDTRMRNGRERLERMVGGAKL</sequence>
<dbReference type="Gene3D" id="3.40.50.1820">
    <property type="entry name" value="alpha/beta hydrolase"/>
    <property type="match status" value="1"/>
</dbReference>
<dbReference type="Pfam" id="PF07859">
    <property type="entry name" value="Abhydrolase_3"/>
    <property type="match status" value="1"/>
</dbReference>
<reference evidence="3" key="1">
    <citation type="journal article" date="2020" name="Stud. Mycol.">
        <title>101 Dothideomycetes genomes: a test case for predicting lifestyles and emergence of pathogens.</title>
        <authorList>
            <person name="Haridas S."/>
            <person name="Albert R."/>
            <person name="Binder M."/>
            <person name="Bloem J."/>
            <person name="Labutti K."/>
            <person name="Salamov A."/>
            <person name="Andreopoulos B."/>
            <person name="Baker S."/>
            <person name="Barry K."/>
            <person name="Bills G."/>
            <person name="Bluhm B."/>
            <person name="Cannon C."/>
            <person name="Castanera R."/>
            <person name="Culley D."/>
            <person name="Daum C."/>
            <person name="Ezra D."/>
            <person name="Gonzalez J."/>
            <person name="Henrissat B."/>
            <person name="Kuo A."/>
            <person name="Liang C."/>
            <person name="Lipzen A."/>
            <person name="Lutzoni F."/>
            <person name="Magnuson J."/>
            <person name="Mondo S."/>
            <person name="Nolan M."/>
            <person name="Ohm R."/>
            <person name="Pangilinan J."/>
            <person name="Park H.-J."/>
            <person name="Ramirez L."/>
            <person name="Alfaro M."/>
            <person name="Sun H."/>
            <person name="Tritt A."/>
            <person name="Yoshinaga Y."/>
            <person name="Zwiers L.-H."/>
            <person name="Turgeon B."/>
            <person name="Goodwin S."/>
            <person name="Spatafora J."/>
            <person name="Crous P."/>
            <person name="Grigoriev I."/>
        </authorList>
    </citation>
    <scope>NUCLEOTIDE SEQUENCE</scope>
    <source>
        <strain evidence="3">CBS 207.26</strain>
    </source>
</reference>
<name>A0A6A6EKC9_9PEZI</name>
<proteinExistence type="predicted"/>
<keyword evidence="1 3" id="KW-0378">Hydrolase</keyword>
<organism evidence="3 4">
    <name type="scientific">Zopfia rhizophila CBS 207.26</name>
    <dbReference type="NCBI Taxonomy" id="1314779"/>
    <lineage>
        <taxon>Eukaryota</taxon>
        <taxon>Fungi</taxon>
        <taxon>Dikarya</taxon>
        <taxon>Ascomycota</taxon>
        <taxon>Pezizomycotina</taxon>
        <taxon>Dothideomycetes</taxon>
        <taxon>Dothideomycetes incertae sedis</taxon>
        <taxon>Zopfiaceae</taxon>
        <taxon>Zopfia</taxon>
    </lineage>
</organism>
<gene>
    <name evidence="3" type="ORF">K469DRAFT_720165</name>
</gene>
<dbReference type="InterPro" id="IPR013094">
    <property type="entry name" value="AB_hydrolase_3"/>
</dbReference>
<protein>
    <submittedName>
        <fullName evidence="3">Alpha/beta-hydrolase</fullName>
    </submittedName>
</protein>
<dbReference type="Proteomes" id="UP000800200">
    <property type="component" value="Unassembled WGS sequence"/>
</dbReference>
<dbReference type="InterPro" id="IPR050300">
    <property type="entry name" value="GDXG_lipolytic_enzyme"/>
</dbReference>
<evidence type="ECO:0000259" key="2">
    <source>
        <dbReference type="Pfam" id="PF07859"/>
    </source>
</evidence>
<evidence type="ECO:0000313" key="4">
    <source>
        <dbReference type="Proteomes" id="UP000800200"/>
    </source>
</evidence>
<dbReference type="SUPFAM" id="SSF53474">
    <property type="entry name" value="alpha/beta-Hydrolases"/>
    <property type="match status" value="1"/>
</dbReference>
<dbReference type="EMBL" id="ML994617">
    <property type="protein sequence ID" value="KAF2191179.1"/>
    <property type="molecule type" value="Genomic_DNA"/>
</dbReference>
<dbReference type="AlphaFoldDB" id="A0A6A6EKC9"/>
<feature type="domain" description="Alpha/beta hydrolase fold-3" evidence="2">
    <location>
        <begin position="152"/>
        <end position="394"/>
    </location>
</feature>
<dbReference type="PANTHER" id="PTHR48081">
    <property type="entry name" value="AB HYDROLASE SUPERFAMILY PROTEIN C4A8.06C"/>
    <property type="match status" value="1"/>
</dbReference>
<evidence type="ECO:0000256" key="1">
    <source>
        <dbReference type="ARBA" id="ARBA00022801"/>
    </source>
</evidence>
<accession>A0A6A6EKC9</accession>
<evidence type="ECO:0000313" key="3">
    <source>
        <dbReference type="EMBL" id="KAF2191179.1"/>
    </source>
</evidence>
<dbReference type="OrthoDB" id="5354320at2759"/>
<keyword evidence="4" id="KW-1185">Reference proteome</keyword>
<dbReference type="GO" id="GO:0016787">
    <property type="term" value="F:hydrolase activity"/>
    <property type="evidence" value="ECO:0007669"/>
    <property type="project" value="UniProtKB-KW"/>
</dbReference>